<dbReference type="InterPro" id="IPR011042">
    <property type="entry name" value="6-blade_b-propeller_TolB-like"/>
</dbReference>
<dbReference type="EMBL" id="JAVRJZ010000015">
    <property type="protein sequence ID" value="KAK2712954.1"/>
    <property type="molecule type" value="Genomic_DNA"/>
</dbReference>
<feature type="repeat" description="NHL" evidence="2">
    <location>
        <begin position="236"/>
        <end position="266"/>
    </location>
</feature>
<dbReference type="PROSITE" id="PS51125">
    <property type="entry name" value="NHL"/>
    <property type="match status" value="1"/>
</dbReference>
<evidence type="ECO:0000313" key="5">
    <source>
        <dbReference type="Proteomes" id="UP001187531"/>
    </source>
</evidence>
<proteinExistence type="predicted"/>
<dbReference type="Pfam" id="PF01436">
    <property type="entry name" value="NHL"/>
    <property type="match status" value="2"/>
</dbReference>
<dbReference type="InterPro" id="IPR012336">
    <property type="entry name" value="Thioredoxin-like_fold"/>
</dbReference>
<protein>
    <recommendedName>
        <fullName evidence="3">Thioredoxin-like fold domain-containing protein</fullName>
    </recommendedName>
</protein>
<gene>
    <name evidence="4" type="ORF">QYM36_011603</name>
</gene>
<evidence type="ECO:0000256" key="1">
    <source>
        <dbReference type="ARBA" id="ARBA00022737"/>
    </source>
</evidence>
<accession>A0AA88HME7</accession>
<name>A0AA88HME7_ARTSF</name>
<dbReference type="PANTHER" id="PTHR46388">
    <property type="entry name" value="NHL REPEAT-CONTAINING PROTEIN 2"/>
    <property type="match status" value="1"/>
</dbReference>
<comment type="caution">
    <text evidence="4">The sequence shown here is derived from an EMBL/GenBank/DDBJ whole genome shotgun (WGS) entry which is preliminary data.</text>
</comment>
<dbReference type="PANTHER" id="PTHR46388:SF2">
    <property type="entry name" value="NHL REPEAT-CONTAINING PROTEIN 2"/>
    <property type="match status" value="1"/>
</dbReference>
<dbReference type="Gene3D" id="3.40.30.10">
    <property type="entry name" value="Glutaredoxin"/>
    <property type="match status" value="1"/>
</dbReference>
<dbReference type="InterPro" id="IPR001258">
    <property type="entry name" value="NHL_repeat"/>
</dbReference>
<dbReference type="Gene3D" id="2.120.10.30">
    <property type="entry name" value="TolB, C-terminal domain"/>
    <property type="match status" value="1"/>
</dbReference>
<reference evidence="4" key="1">
    <citation type="submission" date="2023-07" db="EMBL/GenBank/DDBJ databases">
        <title>Chromosome-level genome assembly of Artemia franciscana.</title>
        <authorList>
            <person name="Jo E."/>
        </authorList>
    </citation>
    <scope>NUCLEOTIDE SEQUENCE</scope>
    <source>
        <tissue evidence="4">Whole body</tissue>
    </source>
</reference>
<feature type="domain" description="Thioredoxin-like fold" evidence="3">
    <location>
        <begin position="45"/>
        <end position="134"/>
    </location>
</feature>
<dbReference type="SUPFAM" id="SSF101898">
    <property type="entry name" value="NHL repeat"/>
    <property type="match status" value="1"/>
</dbReference>
<evidence type="ECO:0000256" key="2">
    <source>
        <dbReference type="PROSITE-ProRule" id="PRU00504"/>
    </source>
</evidence>
<keyword evidence="5" id="KW-1185">Reference proteome</keyword>
<organism evidence="4 5">
    <name type="scientific">Artemia franciscana</name>
    <name type="common">Brine shrimp</name>
    <name type="synonym">Artemia sanfranciscana</name>
    <dbReference type="NCBI Taxonomy" id="6661"/>
    <lineage>
        <taxon>Eukaryota</taxon>
        <taxon>Metazoa</taxon>
        <taxon>Ecdysozoa</taxon>
        <taxon>Arthropoda</taxon>
        <taxon>Crustacea</taxon>
        <taxon>Branchiopoda</taxon>
        <taxon>Anostraca</taxon>
        <taxon>Artemiidae</taxon>
        <taxon>Artemia</taxon>
    </lineage>
</organism>
<dbReference type="AlphaFoldDB" id="A0AA88HME7"/>
<dbReference type="Pfam" id="PF13905">
    <property type="entry name" value="Thioredoxin_8"/>
    <property type="match status" value="1"/>
</dbReference>
<sequence>MNVVAVRLNLMNSFWPYHMMVVTDGYAQTLDVVNSKEKDLDFSSQLLVLDFFTYCCINCMHILPDLEVIEQTFGDKVKVIGIHSAKFENEKSTENILKAVERYNIAHPVLNDKDCLIWNKLHIKCWPTIVVFGRGLKPLICCSGEGYRDIIIQTIEAALEIFGSISVNPTTIVLPRRNPNQLYYPGKIALSNDELLVVSDTGNNRIVICDFEGNVKNIVGCGFRGYLDGPKDIARFNGPQGVCVLLDGSILVADTGNHRIRMLFSSADSGAVEHNRGLFN</sequence>
<evidence type="ECO:0000259" key="3">
    <source>
        <dbReference type="Pfam" id="PF13905"/>
    </source>
</evidence>
<dbReference type="SUPFAM" id="SSF52833">
    <property type="entry name" value="Thioredoxin-like"/>
    <property type="match status" value="1"/>
</dbReference>
<evidence type="ECO:0000313" key="4">
    <source>
        <dbReference type="EMBL" id="KAK2712954.1"/>
    </source>
</evidence>
<dbReference type="InterPro" id="IPR036249">
    <property type="entry name" value="Thioredoxin-like_sf"/>
</dbReference>
<keyword evidence="1" id="KW-0677">Repeat</keyword>
<dbReference type="Proteomes" id="UP001187531">
    <property type="component" value="Unassembled WGS sequence"/>
</dbReference>